<evidence type="ECO:0000313" key="7">
    <source>
        <dbReference type="Proteomes" id="UP000225706"/>
    </source>
</evidence>
<organism evidence="6 7">
    <name type="scientific">Stylophora pistillata</name>
    <name type="common">Smooth cauliflower coral</name>
    <dbReference type="NCBI Taxonomy" id="50429"/>
    <lineage>
        <taxon>Eukaryota</taxon>
        <taxon>Metazoa</taxon>
        <taxon>Cnidaria</taxon>
        <taxon>Anthozoa</taxon>
        <taxon>Hexacorallia</taxon>
        <taxon>Scleractinia</taxon>
        <taxon>Astrocoeniina</taxon>
        <taxon>Pocilloporidae</taxon>
        <taxon>Stylophora</taxon>
    </lineage>
</organism>
<dbReference type="Proteomes" id="UP000225706">
    <property type="component" value="Unassembled WGS sequence"/>
</dbReference>
<keyword evidence="7" id="KW-1185">Reference proteome</keyword>
<dbReference type="OrthoDB" id="411372at2759"/>
<evidence type="ECO:0000256" key="2">
    <source>
        <dbReference type="ARBA" id="ARBA00022771"/>
    </source>
</evidence>
<dbReference type="InterPro" id="IPR037274">
    <property type="entry name" value="Znf_CHY_sf"/>
</dbReference>
<dbReference type="PROSITE" id="PS51266">
    <property type="entry name" value="ZF_CHY"/>
    <property type="match status" value="1"/>
</dbReference>
<comment type="caution">
    <text evidence="6">The sequence shown here is derived from an EMBL/GenBank/DDBJ whole genome shotgun (WGS) entry which is preliminary data.</text>
</comment>
<reference evidence="7" key="1">
    <citation type="journal article" date="2017" name="bioRxiv">
        <title>Comparative analysis of the genomes of Stylophora pistillata and Acropora digitifera provides evidence for extensive differences between species of corals.</title>
        <authorList>
            <person name="Voolstra C.R."/>
            <person name="Li Y."/>
            <person name="Liew Y.J."/>
            <person name="Baumgarten S."/>
            <person name="Zoccola D."/>
            <person name="Flot J.-F."/>
            <person name="Tambutte S."/>
            <person name="Allemand D."/>
            <person name="Aranda M."/>
        </authorList>
    </citation>
    <scope>NUCLEOTIDE SEQUENCE [LARGE SCALE GENOMIC DNA]</scope>
</reference>
<keyword evidence="2 4" id="KW-0863">Zinc-finger</keyword>
<proteinExistence type="predicted"/>
<dbReference type="SUPFAM" id="SSF161219">
    <property type="entry name" value="CHY zinc finger-like"/>
    <property type="match status" value="1"/>
</dbReference>
<dbReference type="AlphaFoldDB" id="A0A2B4S7F7"/>
<sequence>MENKNKSEEGSSTSSGRKIVIVDSRQWLCEHYQQLCRVKIPSCGKFFPCHRCNNSSGCPNTDAVEREAYCVECSVCDHQQEERVLEAERRLKTTASVVESLDSTHNSFQALVQGVRDARLRISARNTQFRRRWHTCVGQGERDLEAERRLKTTTCVVESLDSTHNSFQALVQGVRDARLRILARNTKFRRRWHTCVGREVSNRFCSFIVVLLID</sequence>
<evidence type="ECO:0000259" key="5">
    <source>
        <dbReference type="PROSITE" id="PS51266"/>
    </source>
</evidence>
<keyword evidence="3" id="KW-0862">Zinc</keyword>
<evidence type="ECO:0000256" key="3">
    <source>
        <dbReference type="ARBA" id="ARBA00022833"/>
    </source>
</evidence>
<evidence type="ECO:0000256" key="4">
    <source>
        <dbReference type="PROSITE-ProRule" id="PRU00601"/>
    </source>
</evidence>
<dbReference type="InterPro" id="IPR008913">
    <property type="entry name" value="Znf_CHY"/>
</dbReference>
<evidence type="ECO:0000313" key="6">
    <source>
        <dbReference type="EMBL" id="PFX26594.1"/>
    </source>
</evidence>
<feature type="domain" description="CHY-type" evidence="5">
    <location>
        <begin position="22"/>
        <end position="93"/>
    </location>
</feature>
<evidence type="ECO:0000256" key="1">
    <source>
        <dbReference type="ARBA" id="ARBA00022723"/>
    </source>
</evidence>
<name>A0A2B4S7F7_STYPI</name>
<keyword evidence="1" id="KW-0479">Metal-binding</keyword>
<accession>A0A2B4S7F7</accession>
<dbReference type="GO" id="GO:0008270">
    <property type="term" value="F:zinc ion binding"/>
    <property type="evidence" value="ECO:0007669"/>
    <property type="project" value="UniProtKB-KW"/>
</dbReference>
<protein>
    <recommendedName>
        <fullName evidence="5">CHY-type domain-containing protein</fullName>
    </recommendedName>
</protein>
<gene>
    <name evidence="6" type="ORF">AWC38_SpisGene8718</name>
</gene>
<dbReference type="EMBL" id="LSMT01000122">
    <property type="protein sequence ID" value="PFX26594.1"/>
    <property type="molecule type" value="Genomic_DNA"/>
</dbReference>